<sequence>SLPQSLPRTVTDAIVVTKALIYRYLWVDELCINQGDTLHRDSQIKKMDQIYRGADLTIVAAAGDHKHHGLPGVGSPWRTSKLFMLPGKGAVLSIGPDPMGRIWRSSTWWKRAWTFQEGYLSRRLLVFTDNQMLVLC</sequence>
<comment type="caution">
    <text evidence="2">The sequence shown here is derived from an EMBL/GenBank/DDBJ whole genome shotgun (WGS) entry which is preliminary data.</text>
</comment>
<keyword evidence="3" id="KW-1185">Reference proteome</keyword>
<evidence type="ECO:0000313" key="2">
    <source>
        <dbReference type="EMBL" id="KAF2036390.1"/>
    </source>
</evidence>
<dbReference type="Pfam" id="PF06985">
    <property type="entry name" value="HET"/>
    <property type="match status" value="1"/>
</dbReference>
<reference evidence="2" key="1">
    <citation type="journal article" date="2020" name="Stud. Mycol.">
        <title>101 Dothideomycetes genomes: a test case for predicting lifestyles and emergence of pathogens.</title>
        <authorList>
            <person name="Haridas S."/>
            <person name="Albert R."/>
            <person name="Binder M."/>
            <person name="Bloem J."/>
            <person name="Labutti K."/>
            <person name="Salamov A."/>
            <person name="Andreopoulos B."/>
            <person name="Baker S."/>
            <person name="Barry K."/>
            <person name="Bills G."/>
            <person name="Bluhm B."/>
            <person name="Cannon C."/>
            <person name="Castanera R."/>
            <person name="Culley D."/>
            <person name="Daum C."/>
            <person name="Ezra D."/>
            <person name="Gonzalez J."/>
            <person name="Henrissat B."/>
            <person name="Kuo A."/>
            <person name="Liang C."/>
            <person name="Lipzen A."/>
            <person name="Lutzoni F."/>
            <person name="Magnuson J."/>
            <person name="Mondo S."/>
            <person name="Nolan M."/>
            <person name="Ohm R."/>
            <person name="Pangilinan J."/>
            <person name="Park H.-J."/>
            <person name="Ramirez L."/>
            <person name="Alfaro M."/>
            <person name="Sun H."/>
            <person name="Tritt A."/>
            <person name="Yoshinaga Y."/>
            <person name="Zwiers L.-H."/>
            <person name="Turgeon B."/>
            <person name="Goodwin S."/>
            <person name="Spatafora J."/>
            <person name="Crous P."/>
            <person name="Grigoriev I."/>
        </authorList>
    </citation>
    <scope>NUCLEOTIDE SEQUENCE</scope>
    <source>
        <strain evidence="2">CBS 110217</strain>
    </source>
</reference>
<dbReference type="PANTHER" id="PTHR33112:SF16">
    <property type="entry name" value="HETEROKARYON INCOMPATIBILITY DOMAIN-CONTAINING PROTEIN"/>
    <property type="match status" value="1"/>
</dbReference>
<proteinExistence type="predicted"/>
<dbReference type="InterPro" id="IPR010730">
    <property type="entry name" value="HET"/>
</dbReference>
<dbReference type="PANTHER" id="PTHR33112">
    <property type="entry name" value="DOMAIN PROTEIN, PUTATIVE-RELATED"/>
    <property type="match status" value="1"/>
</dbReference>
<dbReference type="Proteomes" id="UP000799777">
    <property type="component" value="Unassembled WGS sequence"/>
</dbReference>
<dbReference type="AlphaFoldDB" id="A0A9P4LT81"/>
<organism evidence="2 3">
    <name type="scientific">Setomelanomma holmii</name>
    <dbReference type="NCBI Taxonomy" id="210430"/>
    <lineage>
        <taxon>Eukaryota</taxon>
        <taxon>Fungi</taxon>
        <taxon>Dikarya</taxon>
        <taxon>Ascomycota</taxon>
        <taxon>Pezizomycotina</taxon>
        <taxon>Dothideomycetes</taxon>
        <taxon>Pleosporomycetidae</taxon>
        <taxon>Pleosporales</taxon>
        <taxon>Pleosporineae</taxon>
        <taxon>Phaeosphaeriaceae</taxon>
        <taxon>Setomelanomma</taxon>
    </lineage>
</organism>
<dbReference type="OrthoDB" id="5428863at2759"/>
<accession>A0A9P4LT81</accession>
<evidence type="ECO:0000313" key="3">
    <source>
        <dbReference type="Proteomes" id="UP000799777"/>
    </source>
</evidence>
<feature type="non-terminal residue" evidence="2">
    <location>
        <position position="136"/>
    </location>
</feature>
<feature type="domain" description="Heterokaryon incompatibility" evidence="1">
    <location>
        <begin position="4"/>
        <end position="117"/>
    </location>
</feature>
<gene>
    <name evidence="2" type="ORF">EK21DRAFT_41579</name>
</gene>
<evidence type="ECO:0000259" key="1">
    <source>
        <dbReference type="Pfam" id="PF06985"/>
    </source>
</evidence>
<name>A0A9P4LT81_9PLEO</name>
<dbReference type="EMBL" id="ML978155">
    <property type="protein sequence ID" value="KAF2036390.1"/>
    <property type="molecule type" value="Genomic_DNA"/>
</dbReference>
<protein>
    <submittedName>
        <fullName evidence="2">Heterokaryon incompatibility</fullName>
    </submittedName>
</protein>
<feature type="non-terminal residue" evidence="2">
    <location>
        <position position="1"/>
    </location>
</feature>